<proteinExistence type="predicted"/>
<evidence type="ECO:0000256" key="1">
    <source>
        <dbReference type="ARBA" id="ARBA00022837"/>
    </source>
</evidence>
<feature type="region of interest" description="Disordered" evidence="3">
    <location>
        <begin position="474"/>
        <end position="533"/>
    </location>
</feature>
<sequence>MPSSSAWALSALLLLLSPLPSSAGASVFGLGAALDTSAASVSLICIVLFTIGFEVGTHNLNHALEDSVYKEMVAKIYTELTILGVISFMVFIFLQSPGKAAVEEAGYYHYILAFEFAHIVIFFSALVFVMEACYMMRVNTNLKQKVDQISAISSEDMLKTYEENKSGSMTADTFLGRFLPSKLCTTLEFKVLQIFFCEQYHLPLSIFDFPAYIREVLDHNVCSLIEVDISSWLCLCFVLLLNTIRAALFSGSEEEEEAHRRLSLGGADDELLDIDLLVPGGRRWLGAEAEAAADSSCGCAEDDHAEDDGHRLLSSFAANASHTFLRVLGEEAADASESCDACVAERRLGPELARFLAAAAAEPECDPCALVDAGRRLGGDAATDAACACASAATRRLGGAVDPCAALGGDGFVSFIFIGWLLLVAFVVLAYLSRSAELKMYRLIGLNKWQDFADYITKADKLIKEREEAILAEQHKAAEDMPEEERKKRQTRKSFDKEAMIKAMKEQHSDPHDDHGHGHGGGHEGGHDPLAHDAGLDIIKGGVGKLANAAGVAKGAKAFSNLSHKAAEGVHSPVRLSFSNITGKHKKEGGEGTHYLATSSKVHPGGDDMAVEDVEHGDTEHGDRRASDAFQEKEKVLEAAATQFNKEQEEREEAAKHGGHTIKGKKPKGIDLTSVYMFNSPLLFNKSLDMCLLFNCFYLAIFFANYAIVAMNYTDGTGPIKFLLALLPALLCYPFIVIITRTSSMLSAIATLDAKIVGHVIDETEDMLNIQHEVFDVFRQKMSDMSLSSSDLKDLFNEIDADHSGEVDAKELHNGLAQMGMHFSSVKFKRLFRAVDNDRSGNINFEEFFHLVYPDEPLPK</sequence>
<dbReference type="EMBL" id="BRYB01001116">
    <property type="protein sequence ID" value="GMI43252.1"/>
    <property type="molecule type" value="Genomic_DNA"/>
</dbReference>
<keyword evidence="4" id="KW-0812">Transmembrane</keyword>
<protein>
    <recommendedName>
        <fullName evidence="6">EF-hand domain-containing protein</fullName>
    </recommendedName>
</protein>
<feature type="transmembrane region" description="Helical" evidence="4">
    <location>
        <begin position="720"/>
        <end position="739"/>
    </location>
</feature>
<organism evidence="7 8">
    <name type="scientific">Tetraparma gracilis</name>
    <dbReference type="NCBI Taxonomy" id="2962635"/>
    <lineage>
        <taxon>Eukaryota</taxon>
        <taxon>Sar</taxon>
        <taxon>Stramenopiles</taxon>
        <taxon>Ochrophyta</taxon>
        <taxon>Bolidophyceae</taxon>
        <taxon>Parmales</taxon>
        <taxon>Triparmaceae</taxon>
        <taxon>Tetraparma</taxon>
    </lineage>
</organism>
<feature type="signal peptide" evidence="5">
    <location>
        <begin position="1"/>
        <end position="24"/>
    </location>
</feature>
<evidence type="ECO:0000256" key="3">
    <source>
        <dbReference type="SAM" id="MobiDB-lite"/>
    </source>
</evidence>
<dbReference type="InterPro" id="IPR002048">
    <property type="entry name" value="EF_hand_dom"/>
</dbReference>
<dbReference type="Proteomes" id="UP001165060">
    <property type="component" value="Unassembled WGS sequence"/>
</dbReference>
<feature type="coiled-coil region" evidence="2">
    <location>
        <begin position="630"/>
        <end position="657"/>
    </location>
</feature>
<keyword evidence="2" id="KW-0175">Coiled coil</keyword>
<keyword evidence="1" id="KW-0106">Calcium</keyword>
<keyword evidence="4" id="KW-0472">Membrane</keyword>
<feature type="domain" description="EF-hand" evidence="6">
    <location>
        <begin position="823"/>
        <end position="858"/>
    </location>
</feature>
<feature type="transmembrane region" description="Helical" evidence="4">
    <location>
        <begin position="692"/>
        <end position="714"/>
    </location>
</feature>
<keyword evidence="8" id="KW-1185">Reference proteome</keyword>
<evidence type="ECO:0000313" key="8">
    <source>
        <dbReference type="Proteomes" id="UP001165060"/>
    </source>
</evidence>
<feature type="transmembrane region" description="Helical" evidence="4">
    <location>
        <begin position="35"/>
        <end position="55"/>
    </location>
</feature>
<name>A0ABQ6N8U6_9STRA</name>
<dbReference type="InterPro" id="IPR011992">
    <property type="entry name" value="EF-hand-dom_pair"/>
</dbReference>
<keyword evidence="5" id="KW-0732">Signal</keyword>
<feature type="chain" id="PRO_5045395616" description="EF-hand domain-containing protein" evidence="5">
    <location>
        <begin position="25"/>
        <end position="860"/>
    </location>
</feature>
<dbReference type="SUPFAM" id="SSF47473">
    <property type="entry name" value="EF-hand"/>
    <property type="match status" value="1"/>
</dbReference>
<evidence type="ECO:0000313" key="7">
    <source>
        <dbReference type="EMBL" id="GMI43252.1"/>
    </source>
</evidence>
<comment type="caution">
    <text evidence="7">The sequence shown here is derived from an EMBL/GenBank/DDBJ whole genome shotgun (WGS) entry which is preliminary data.</text>
</comment>
<dbReference type="PROSITE" id="PS50222">
    <property type="entry name" value="EF_HAND_2"/>
    <property type="match status" value="2"/>
</dbReference>
<feature type="transmembrane region" description="Helical" evidence="4">
    <location>
        <begin position="412"/>
        <end position="432"/>
    </location>
</feature>
<dbReference type="SMART" id="SM00054">
    <property type="entry name" value="EFh"/>
    <property type="match status" value="2"/>
</dbReference>
<reference evidence="7 8" key="1">
    <citation type="journal article" date="2023" name="Commun. Biol.">
        <title>Genome analysis of Parmales, the sister group of diatoms, reveals the evolutionary specialization of diatoms from phago-mixotrophs to photoautotrophs.</title>
        <authorList>
            <person name="Ban H."/>
            <person name="Sato S."/>
            <person name="Yoshikawa S."/>
            <person name="Yamada K."/>
            <person name="Nakamura Y."/>
            <person name="Ichinomiya M."/>
            <person name="Sato N."/>
            <person name="Blanc-Mathieu R."/>
            <person name="Endo H."/>
            <person name="Kuwata A."/>
            <person name="Ogata H."/>
        </authorList>
    </citation>
    <scope>NUCLEOTIDE SEQUENCE [LARGE SCALE GENOMIC DNA]</scope>
</reference>
<dbReference type="Gene3D" id="1.10.238.10">
    <property type="entry name" value="EF-hand"/>
    <property type="match status" value="1"/>
</dbReference>
<evidence type="ECO:0000256" key="4">
    <source>
        <dbReference type="SAM" id="Phobius"/>
    </source>
</evidence>
<accession>A0ABQ6N8U6</accession>
<feature type="transmembrane region" description="Helical" evidence="4">
    <location>
        <begin position="76"/>
        <end position="95"/>
    </location>
</feature>
<evidence type="ECO:0000256" key="5">
    <source>
        <dbReference type="SAM" id="SignalP"/>
    </source>
</evidence>
<dbReference type="InterPro" id="IPR018247">
    <property type="entry name" value="EF_Hand_1_Ca_BS"/>
</dbReference>
<dbReference type="PROSITE" id="PS00018">
    <property type="entry name" value="EF_HAND_1"/>
    <property type="match status" value="2"/>
</dbReference>
<evidence type="ECO:0000259" key="6">
    <source>
        <dbReference type="PROSITE" id="PS50222"/>
    </source>
</evidence>
<evidence type="ECO:0000256" key="2">
    <source>
        <dbReference type="SAM" id="Coils"/>
    </source>
</evidence>
<dbReference type="Pfam" id="PF13499">
    <property type="entry name" value="EF-hand_7"/>
    <property type="match status" value="1"/>
</dbReference>
<feature type="transmembrane region" description="Helical" evidence="4">
    <location>
        <begin position="107"/>
        <end position="129"/>
    </location>
</feature>
<gene>
    <name evidence="7" type="ORF">TeGR_g3799</name>
</gene>
<keyword evidence="4" id="KW-1133">Transmembrane helix</keyword>
<feature type="domain" description="EF-hand" evidence="6">
    <location>
        <begin position="787"/>
        <end position="822"/>
    </location>
</feature>